<proteinExistence type="predicted"/>
<dbReference type="InterPro" id="IPR001965">
    <property type="entry name" value="Znf_PHD"/>
</dbReference>
<feature type="domain" description="PHD-type" evidence="5">
    <location>
        <begin position="313"/>
        <end position="366"/>
    </location>
</feature>
<dbReference type="CDD" id="cd22343">
    <property type="entry name" value="PDDEXK_lambda_exonuclease-like"/>
    <property type="match status" value="1"/>
</dbReference>
<reference evidence="7" key="1">
    <citation type="submission" date="2025-08" db="UniProtKB">
        <authorList>
            <consortium name="RefSeq"/>
        </authorList>
    </citation>
    <scope>IDENTIFICATION</scope>
</reference>
<dbReference type="PANTHER" id="PTHR47526">
    <property type="entry name" value="ATP-DEPENDENT DNA HELICASE"/>
    <property type="match status" value="1"/>
</dbReference>
<protein>
    <submittedName>
        <fullName evidence="7">Uncharacterized protein LOC106814988</fullName>
    </submittedName>
</protein>
<dbReference type="SMART" id="SM00249">
    <property type="entry name" value="PHD"/>
    <property type="match status" value="1"/>
</dbReference>
<dbReference type="SUPFAM" id="SSF52980">
    <property type="entry name" value="Restriction endonuclease-like"/>
    <property type="match status" value="1"/>
</dbReference>
<dbReference type="Pfam" id="PF09588">
    <property type="entry name" value="YqaJ"/>
    <property type="match status" value="1"/>
</dbReference>
<name>A0ABM1ERQ4_PRICU</name>
<dbReference type="SUPFAM" id="SSF57903">
    <property type="entry name" value="FYVE/PHD zinc finger"/>
    <property type="match status" value="1"/>
</dbReference>
<dbReference type="InterPro" id="IPR019787">
    <property type="entry name" value="Znf_PHD-finger"/>
</dbReference>
<dbReference type="InterPro" id="IPR013083">
    <property type="entry name" value="Znf_RING/FYVE/PHD"/>
</dbReference>
<keyword evidence="3" id="KW-0862">Zinc</keyword>
<dbReference type="RefSeq" id="XP_014674875.1">
    <property type="nucleotide sequence ID" value="XM_014819389.1"/>
</dbReference>
<gene>
    <name evidence="7" type="primary">LOC106814988</name>
</gene>
<evidence type="ECO:0000256" key="2">
    <source>
        <dbReference type="ARBA" id="ARBA00022771"/>
    </source>
</evidence>
<dbReference type="Gene3D" id="3.90.320.10">
    <property type="match status" value="1"/>
</dbReference>
<evidence type="ECO:0000313" key="6">
    <source>
        <dbReference type="Proteomes" id="UP000695022"/>
    </source>
</evidence>
<dbReference type="PROSITE" id="PS01359">
    <property type="entry name" value="ZF_PHD_1"/>
    <property type="match status" value="1"/>
</dbReference>
<evidence type="ECO:0000256" key="4">
    <source>
        <dbReference type="PROSITE-ProRule" id="PRU00146"/>
    </source>
</evidence>
<dbReference type="InterPro" id="IPR011011">
    <property type="entry name" value="Znf_FYVE_PHD"/>
</dbReference>
<dbReference type="PANTHER" id="PTHR47526:SF3">
    <property type="entry name" value="PHD-TYPE DOMAIN-CONTAINING PROTEIN"/>
    <property type="match status" value="1"/>
</dbReference>
<keyword evidence="1" id="KW-0479">Metal-binding</keyword>
<evidence type="ECO:0000313" key="7">
    <source>
        <dbReference type="RefSeq" id="XP_014674875.1"/>
    </source>
</evidence>
<dbReference type="GeneID" id="106814988"/>
<dbReference type="InterPro" id="IPR019080">
    <property type="entry name" value="YqaJ_viral_recombinase"/>
</dbReference>
<accession>A0ABM1ERQ4</accession>
<keyword evidence="2 4" id="KW-0863">Zinc-finger</keyword>
<keyword evidence="6" id="KW-1185">Reference proteome</keyword>
<evidence type="ECO:0000259" key="5">
    <source>
        <dbReference type="PROSITE" id="PS50016"/>
    </source>
</evidence>
<sequence length="367" mass="42082">MTQPTDEEQQAFLQTLNTNTNIPAALSLFESTSAAFKSQRVLPPTPQLPATLRSNFNDNNKQLGSTELQQKCEDLAQSLSVSRDEITHLEKHTRSQAKSLIWHEHRSGRITASSAYTILHTDSDKPAPSVILRSTKPNPTEIRAAPLVYGRENEKRVFMMAGQFLGKTHSNFELSQSGLMISEEKPWLSASADGVMQCSCHGTRVLEIKCPYTARNSQPEEFLHDQSLFVFDGTLKKTHQYYTQVELEMYVHNVEACEFVVYVNDSLIHRTITRDEEYLTGILPRLETFWKRHITRELLTRYMEDGDSKKDDKLYCYCQKAWDKVSVLVGCDGLHCPFEWVHLGCIRPVRKTVPKGTWYCRQCKKNK</sequence>
<dbReference type="Proteomes" id="UP000695022">
    <property type="component" value="Unplaced"/>
</dbReference>
<evidence type="ECO:0000256" key="3">
    <source>
        <dbReference type="ARBA" id="ARBA00022833"/>
    </source>
</evidence>
<dbReference type="InterPro" id="IPR019786">
    <property type="entry name" value="Zinc_finger_PHD-type_CS"/>
</dbReference>
<organism evidence="6 7">
    <name type="scientific">Priapulus caudatus</name>
    <name type="common">Priapulid worm</name>
    <dbReference type="NCBI Taxonomy" id="37621"/>
    <lineage>
        <taxon>Eukaryota</taxon>
        <taxon>Metazoa</taxon>
        <taxon>Ecdysozoa</taxon>
        <taxon>Scalidophora</taxon>
        <taxon>Priapulida</taxon>
        <taxon>Priapulimorpha</taxon>
        <taxon>Priapulimorphida</taxon>
        <taxon>Priapulidae</taxon>
        <taxon>Priapulus</taxon>
    </lineage>
</organism>
<dbReference type="InterPro" id="IPR011335">
    <property type="entry name" value="Restrct_endonuc-II-like"/>
</dbReference>
<evidence type="ECO:0000256" key="1">
    <source>
        <dbReference type="ARBA" id="ARBA00022723"/>
    </source>
</evidence>
<dbReference type="Gene3D" id="3.30.40.10">
    <property type="entry name" value="Zinc/RING finger domain, C3HC4 (zinc finger)"/>
    <property type="match status" value="1"/>
</dbReference>
<dbReference type="InterPro" id="IPR011604">
    <property type="entry name" value="PDDEXK-like_dom_sf"/>
</dbReference>
<dbReference type="PROSITE" id="PS50016">
    <property type="entry name" value="ZF_PHD_2"/>
    <property type="match status" value="1"/>
</dbReference>